<gene>
    <name evidence="2" type="ORF">EGYM00163_LOCUS46238</name>
</gene>
<accession>A0A7S4LKC2</accession>
<evidence type="ECO:0000313" key="2">
    <source>
        <dbReference type="EMBL" id="CAE0834934.1"/>
    </source>
</evidence>
<organism evidence="2">
    <name type="scientific">Eutreptiella gymnastica</name>
    <dbReference type="NCBI Taxonomy" id="73025"/>
    <lineage>
        <taxon>Eukaryota</taxon>
        <taxon>Discoba</taxon>
        <taxon>Euglenozoa</taxon>
        <taxon>Euglenida</taxon>
        <taxon>Spirocuta</taxon>
        <taxon>Euglenophyceae</taxon>
        <taxon>Eutreptiales</taxon>
        <taxon>Eutreptiaceae</taxon>
        <taxon>Eutreptiella</taxon>
    </lineage>
</organism>
<sequence length="741" mass="84308">MFFSENACCYCQLLSSTLPVTLLFLHPLAEMLKCCFCGSKGASMTDFHDLQLKEQLLLQQKWEEEVDVDEGNVRDLCVRSVKPNKFFDKTPVAAHRDEPGQRDDSSSAQVQQVKPGKSVKPVKPEPKNKARRTVKTVTIDDRVAKFGKYGLYNGNGVLLCRCCGKRVDYNREDTINSHITSQTHDKRCAAHIAEGAPYVLAPGYNERQQCYTRKEAEKKERGEKRKRHEYVADKWDEDREKRYRAGLAELKRGKRAALANEPDVVLPCELQSTPSYQSILQPKDPRDVMDDLVWCLMSKGRPLTIVDDIRPIFRVYTGIGGHVSGYKRAASYVRPSVIKKERAKALSLLQADVDEGGSLSIIFDETTDCCDRHPVNIIVSSQKRICYVTTAFIDRKKPVNNETVGKAVLDAWEGLGLPRQKVKLVLVDNAGYCAKAFAAHLAIFFKNATLHTCWAHTANRFGATILEHPEMAPLREYLRVMRSLVHGANQSSRRQRYCTAIGVCLPDYTDTRWDSATRTAEHHAAQMKKEYQWLKDEMQRIEQEKKVVPAALEQALSLMREKRSLVHLQATFLCEFGRDIYDFIESLQVDIVPKGANSAPPRPFGHRLYSRVLQLEAQLVTLANDVTLVPRVKPLLDLITNSDLRTRRVCMMAQVAEKVLSIIRKYKRTQLPFFDELRVFDPRQRDSMPSNIDAYSHLFCRPVATFLSDLFLHGKKKDSFECRSEPSDKKCKKTSVGGRAK</sequence>
<feature type="compositionally biased region" description="Low complexity" evidence="1">
    <location>
        <begin position="109"/>
        <end position="121"/>
    </location>
</feature>
<evidence type="ECO:0000256" key="1">
    <source>
        <dbReference type="SAM" id="MobiDB-lite"/>
    </source>
</evidence>
<evidence type="ECO:0008006" key="3">
    <source>
        <dbReference type="Google" id="ProtNLM"/>
    </source>
</evidence>
<proteinExistence type="predicted"/>
<dbReference type="AlphaFoldDB" id="A0A7S4LKC2"/>
<dbReference type="SUPFAM" id="SSF53098">
    <property type="entry name" value="Ribonuclease H-like"/>
    <property type="match status" value="1"/>
</dbReference>
<name>A0A7S4LKC2_9EUGL</name>
<dbReference type="InterPro" id="IPR012337">
    <property type="entry name" value="RNaseH-like_sf"/>
</dbReference>
<feature type="compositionally biased region" description="Basic and acidic residues" evidence="1">
    <location>
        <begin position="94"/>
        <end position="105"/>
    </location>
</feature>
<feature type="compositionally biased region" description="Basic and acidic residues" evidence="1">
    <location>
        <begin position="720"/>
        <end position="729"/>
    </location>
</feature>
<protein>
    <recommendedName>
        <fullName evidence="3">DUF659 domain-containing protein</fullName>
    </recommendedName>
</protein>
<dbReference type="EMBL" id="HBJA01134552">
    <property type="protein sequence ID" value="CAE0834934.1"/>
    <property type="molecule type" value="Transcribed_RNA"/>
</dbReference>
<feature type="region of interest" description="Disordered" evidence="1">
    <location>
        <begin position="720"/>
        <end position="741"/>
    </location>
</feature>
<feature type="region of interest" description="Disordered" evidence="1">
    <location>
        <begin position="89"/>
        <end position="133"/>
    </location>
</feature>
<reference evidence="2" key="1">
    <citation type="submission" date="2021-01" db="EMBL/GenBank/DDBJ databases">
        <authorList>
            <person name="Corre E."/>
            <person name="Pelletier E."/>
            <person name="Niang G."/>
            <person name="Scheremetjew M."/>
            <person name="Finn R."/>
            <person name="Kale V."/>
            <person name="Holt S."/>
            <person name="Cochrane G."/>
            <person name="Meng A."/>
            <person name="Brown T."/>
            <person name="Cohen L."/>
        </authorList>
    </citation>
    <scope>NUCLEOTIDE SEQUENCE</scope>
    <source>
        <strain evidence="2">CCMP1594</strain>
    </source>
</reference>